<dbReference type="EMBL" id="MU005958">
    <property type="protein sequence ID" value="KAF2863938.1"/>
    <property type="molecule type" value="Genomic_DNA"/>
</dbReference>
<reference evidence="1" key="1">
    <citation type="journal article" date="2020" name="Stud. Mycol.">
        <title>101 Dothideomycetes genomes: a test case for predicting lifestyles and emergence of pathogens.</title>
        <authorList>
            <person name="Haridas S."/>
            <person name="Albert R."/>
            <person name="Binder M."/>
            <person name="Bloem J."/>
            <person name="Labutti K."/>
            <person name="Salamov A."/>
            <person name="Andreopoulos B."/>
            <person name="Baker S."/>
            <person name="Barry K."/>
            <person name="Bills G."/>
            <person name="Bluhm B."/>
            <person name="Cannon C."/>
            <person name="Castanera R."/>
            <person name="Culley D."/>
            <person name="Daum C."/>
            <person name="Ezra D."/>
            <person name="Gonzalez J."/>
            <person name="Henrissat B."/>
            <person name="Kuo A."/>
            <person name="Liang C."/>
            <person name="Lipzen A."/>
            <person name="Lutzoni F."/>
            <person name="Magnuson J."/>
            <person name="Mondo S."/>
            <person name="Nolan M."/>
            <person name="Ohm R."/>
            <person name="Pangilinan J."/>
            <person name="Park H.-J."/>
            <person name="Ramirez L."/>
            <person name="Alfaro M."/>
            <person name="Sun H."/>
            <person name="Tritt A."/>
            <person name="Yoshinaga Y."/>
            <person name="Zwiers L.-H."/>
            <person name="Turgeon B."/>
            <person name="Goodwin S."/>
            <person name="Spatafora J."/>
            <person name="Crous P."/>
            <person name="Grigoriev I."/>
        </authorList>
    </citation>
    <scope>NUCLEOTIDE SEQUENCE</scope>
    <source>
        <strain evidence="1">CBS 480.64</strain>
    </source>
</reference>
<gene>
    <name evidence="1" type="ORF">K470DRAFT_254248</name>
</gene>
<accession>A0A6A7CBN4</accession>
<dbReference type="InterPro" id="IPR032157">
    <property type="entry name" value="PAC4"/>
</dbReference>
<proteinExistence type="predicted"/>
<dbReference type="GO" id="GO:0043248">
    <property type="term" value="P:proteasome assembly"/>
    <property type="evidence" value="ECO:0007669"/>
    <property type="project" value="InterPro"/>
</dbReference>
<dbReference type="AlphaFoldDB" id="A0A6A7CBN4"/>
<dbReference type="Proteomes" id="UP000799421">
    <property type="component" value="Unassembled WGS sequence"/>
</dbReference>
<evidence type="ECO:0000313" key="1">
    <source>
        <dbReference type="EMBL" id="KAF2863938.1"/>
    </source>
</evidence>
<keyword evidence="2" id="KW-1185">Reference proteome</keyword>
<protein>
    <submittedName>
        <fullName evidence="1">Uncharacterized protein</fullName>
    </submittedName>
</protein>
<evidence type="ECO:0000313" key="2">
    <source>
        <dbReference type="Proteomes" id="UP000799421"/>
    </source>
</evidence>
<organism evidence="1 2">
    <name type="scientific">Piedraia hortae CBS 480.64</name>
    <dbReference type="NCBI Taxonomy" id="1314780"/>
    <lineage>
        <taxon>Eukaryota</taxon>
        <taxon>Fungi</taxon>
        <taxon>Dikarya</taxon>
        <taxon>Ascomycota</taxon>
        <taxon>Pezizomycotina</taxon>
        <taxon>Dothideomycetes</taxon>
        <taxon>Dothideomycetidae</taxon>
        <taxon>Capnodiales</taxon>
        <taxon>Piedraiaceae</taxon>
        <taxon>Piedraia</taxon>
    </lineage>
</organism>
<dbReference type="OrthoDB" id="5407417at2759"/>
<sequence length="131" mass="14142">MPPTQPTQPTQLTLPLPSTGLKLHIHLTNLSSTLLLFLTSTGLDEIPTTPPMGPLTYSMPNKYNTNEPLSTRIYPGGGDFATRLAKVLVRRTGKLCFVGGGVDFPLGRASVEEEIAVLRAVVGVVCERVER</sequence>
<dbReference type="Pfam" id="PF16093">
    <property type="entry name" value="PAC4"/>
    <property type="match status" value="1"/>
</dbReference>
<name>A0A6A7CBN4_9PEZI</name>